<dbReference type="EMBL" id="JAMKPW020000004">
    <property type="protein sequence ID" value="KAK8219284.1"/>
    <property type="molecule type" value="Genomic_DNA"/>
</dbReference>
<dbReference type="Proteomes" id="UP001320706">
    <property type="component" value="Unassembled WGS sequence"/>
</dbReference>
<name>A0ACC3SLX4_9PEZI</name>
<evidence type="ECO:0000313" key="1">
    <source>
        <dbReference type="EMBL" id="KAK8219284.1"/>
    </source>
</evidence>
<organism evidence="1 2">
    <name type="scientific">Zalaria obscura</name>
    <dbReference type="NCBI Taxonomy" id="2024903"/>
    <lineage>
        <taxon>Eukaryota</taxon>
        <taxon>Fungi</taxon>
        <taxon>Dikarya</taxon>
        <taxon>Ascomycota</taxon>
        <taxon>Pezizomycotina</taxon>
        <taxon>Dothideomycetes</taxon>
        <taxon>Dothideomycetidae</taxon>
        <taxon>Dothideales</taxon>
        <taxon>Zalariaceae</taxon>
        <taxon>Zalaria</taxon>
    </lineage>
</organism>
<evidence type="ECO:0000313" key="2">
    <source>
        <dbReference type="Proteomes" id="UP001320706"/>
    </source>
</evidence>
<keyword evidence="2" id="KW-1185">Reference proteome</keyword>
<proteinExistence type="predicted"/>
<comment type="caution">
    <text evidence="1">The sequence shown here is derived from an EMBL/GenBank/DDBJ whole genome shotgun (WGS) entry which is preliminary data.</text>
</comment>
<protein>
    <submittedName>
        <fullName evidence="1">Uncharacterized protein</fullName>
    </submittedName>
</protein>
<gene>
    <name evidence="1" type="ORF">M8818_001018</name>
</gene>
<accession>A0ACC3SLX4</accession>
<sequence length="146" mass="15866">MFPPIAPGRSEEDYDRYGYPRARDYTSVFLPNIPRGPPPYNDPFGSTGGSDWLARGNDCNGHCRQKRLLAVSCTFIDCCSAEGQPLSRPAERICTTSLPATIRYARVLHSGAQKLPLASAQTVDGLGTKSVSVVAPARRAAWLALR</sequence>
<reference evidence="1" key="1">
    <citation type="submission" date="2024-02" db="EMBL/GenBank/DDBJ databases">
        <title>Metagenome Assembled Genome of Zalaria obscura JY119.</title>
        <authorList>
            <person name="Vighnesh L."/>
            <person name="Jagadeeshwari U."/>
            <person name="Venkata Ramana C."/>
            <person name="Sasikala C."/>
        </authorList>
    </citation>
    <scope>NUCLEOTIDE SEQUENCE</scope>
    <source>
        <strain evidence="1">JY119</strain>
    </source>
</reference>